<dbReference type="GO" id="GO:0070593">
    <property type="term" value="P:dendrite self-avoidance"/>
    <property type="evidence" value="ECO:0007669"/>
    <property type="project" value="TreeGrafter"/>
</dbReference>
<reference evidence="3" key="1">
    <citation type="journal article" date="2020" name="Cell">
        <title>Large-Scale Comparative Analyses of Tick Genomes Elucidate Their Genetic Diversity and Vector Capacities.</title>
        <authorList>
            <consortium name="Tick Genome and Microbiome Consortium (TIGMIC)"/>
            <person name="Jia N."/>
            <person name="Wang J."/>
            <person name="Shi W."/>
            <person name="Du L."/>
            <person name="Sun Y."/>
            <person name="Zhan W."/>
            <person name="Jiang J.F."/>
            <person name="Wang Q."/>
            <person name="Zhang B."/>
            <person name="Ji P."/>
            <person name="Bell-Sakyi L."/>
            <person name="Cui X.M."/>
            <person name="Yuan T.T."/>
            <person name="Jiang B.G."/>
            <person name="Yang W.F."/>
            <person name="Lam T.T."/>
            <person name="Chang Q.C."/>
            <person name="Ding S.J."/>
            <person name="Wang X.J."/>
            <person name="Zhu J.G."/>
            <person name="Ruan X.D."/>
            <person name="Zhao L."/>
            <person name="Wei J.T."/>
            <person name="Ye R.Z."/>
            <person name="Que T.C."/>
            <person name="Du C.H."/>
            <person name="Zhou Y.H."/>
            <person name="Cheng J.X."/>
            <person name="Dai P.F."/>
            <person name="Guo W.B."/>
            <person name="Han X.H."/>
            <person name="Huang E.J."/>
            <person name="Li L.F."/>
            <person name="Wei W."/>
            <person name="Gao Y.C."/>
            <person name="Liu J.Z."/>
            <person name="Shao H.Z."/>
            <person name="Wang X."/>
            <person name="Wang C.C."/>
            <person name="Yang T.C."/>
            <person name="Huo Q.B."/>
            <person name="Li W."/>
            <person name="Chen H.Y."/>
            <person name="Chen S.E."/>
            <person name="Zhou L.G."/>
            <person name="Ni X.B."/>
            <person name="Tian J.H."/>
            <person name="Sheng Y."/>
            <person name="Liu T."/>
            <person name="Pan Y.S."/>
            <person name="Xia L.Y."/>
            <person name="Li J."/>
            <person name="Zhao F."/>
            <person name="Cao W.C."/>
        </authorList>
    </citation>
    <scope>NUCLEOTIDE SEQUENCE</scope>
    <source>
        <strain evidence="3">Rmic-2018</strain>
    </source>
</reference>
<dbReference type="SMART" id="SM00409">
    <property type="entry name" value="IG"/>
    <property type="match status" value="1"/>
</dbReference>
<dbReference type="GO" id="GO:0098632">
    <property type="term" value="F:cell-cell adhesion mediator activity"/>
    <property type="evidence" value="ECO:0007669"/>
    <property type="project" value="TreeGrafter"/>
</dbReference>
<dbReference type="GO" id="GO:0005886">
    <property type="term" value="C:plasma membrane"/>
    <property type="evidence" value="ECO:0007669"/>
    <property type="project" value="TreeGrafter"/>
</dbReference>
<dbReference type="GO" id="GO:0030424">
    <property type="term" value="C:axon"/>
    <property type="evidence" value="ECO:0007669"/>
    <property type="project" value="TreeGrafter"/>
</dbReference>
<dbReference type="GO" id="GO:0007411">
    <property type="term" value="P:axon guidance"/>
    <property type="evidence" value="ECO:0007669"/>
    <property type="project" value="TreeGrafter"/>
</dbReference>
<sequence>MPFSFSRNAVMGRKSSVTCAVSSGQGPFRFSWLHDGKPLDSRGRATVKVVTDDISVMTIDSVTAEDLGNYTCVVSNPAGTGIHTAALHVEGKPPLERAPGNA</sequence>
<evidence type="ECO:0000256" key="1">
    <source>
        <dbReference type="ARBA" id="ARBA00023319"/>
    </source>
</evidence>
<dbReference type="InterPro" id="IPR003598">
    <property type="entry name" value="Ig_sub2"/>
</dbReference>
<dbReference type="SUPFAM" id="SSF48726">
    <property type="entry name" value="Immunoglobulin"/>
    <property type="match status" value="1"/>
</dbReference>
<protein>
    <recommendedName>
        <fullName evidence="2">Ig-like domain-containing protein</fullName>
    </recommendedName>
</protein>
<evidence type="ECO:0000313" key="4">
    <source>
        <dbReference type="Proteomes" id="UP000821866"/>
    </source>
</evidence>
<keyword evidence="1" id="KW-0393">Immunoglobulin domain</keyword>
<dbReference type="PROSITE" id="PS50835">
    <property type="entry name" value="IG_LIKE"/>
    <property type="match status" value="1"/>
</dbReference>
<name>A0A9J6E6S0_RHIMP</name>
<dbReference type="InterPro" id="IPR003599">
    <property type="entry name" value="Ig_sub"/>
</dbReference>
<organism evidence="3 4">
    <name type="scientific">Rhipicephalus microplus</name>
    <name type="common">Cattle tick</name>
    <name type="synonym">Boophilus microplus</name>
    <dbReference type="NCBI Taxonomy" id="6941"/>
    <lineage>
        <taxon>Eukaryota</taxon>
        <taxon>Metazoa</taxon>
        <taxon>Ecdysozoa</taxon>
        <taxon>Arthropoda</taxon>
        <taxon>Chelicerata</taxon>
        <taxon>Arachnida</taxon>
        <taxon>Acari</taxon>
        <taxon>Parasitiformes</taxon>
        <taxon>Ixodida</taxon>
        <taxon>Ixodoidea</taxon>
        <taxon>Ixodidae</taxon>
        <taxon>Rhipicephalinae</taxon>
        <taxon>Rhipicephalus</taxon>
        <taxon>Boophilus</taxon>
    </lineage>
</organism>
<comment type="caution">
    <text evidence="3">The sequence shown here is derived from an EMBL/GenBank/DDBJ whole genome shotgun (WGS) entry which is preliminary data.</text>
</comment>
<dbReference type="Gene3D" id="2.60.40.10">
    <property type="entry name" value="Immunoglobulins"/>
    <property type="match status" value="1"/>
</dbReference>
<accession>A0A9J6E6S0</accession>
<gene>
    <name evidence="3" type="ORF">HPB51_004789</name>
</gene>
<dbReference type="InterPro" id="IPR013783">
    <property type="entry name" value="Ig-like_fold"/>
</dbReference>
<dbReference type="FunFam" id="2.60.40.10:FF:000333">
    <property type="entry name" value="Down syndrome cell adhesion molecule"/>
    <property type="match status" value="1"/>
</dbReference>
<reference evidence="3" key="2">
    <citation type="submission" date="2021-09" db="EMBL/GenBank/DDBJ databases">
        <authorList>
            <person name="Jia N."/>
            <person name="Wang J."/>
            <person name="Shi W."/>
            <person name="Du L."/>
            <person name="Sun Y."/>
            <person name="Zhan W."/>
            <person name="Jiang J."/>
            <person name="Wang Q."/>
            <person name="Zhang B."/>
            <person name="Ji P."/>
            <person name="Sakyi L.B."/>
            <person name="Cui X."/>
            <person name="Yuan T."/>
            <person name="Jiang B."/>
            <person name="Yang W."/>
            <person name="Lam T.T.-Y."/>
            <person name="Chang Q."/>
            <person name="Ding S."/>
            <person name="Wang X."/>
            <person name="Zhu J."/>
            <person name="Ruan X."/>
            <person name="Zhao L."/>
            <person name="Wei J."/>
            <person name="Que T."/>
            <person name="Du C."/>
            <person name="Cheng J."/>
            <person name="Dai P."/>
            <person name="Han X."/>
            <person name="Huang E."/>
            <person name="Gao Y."/>
            <person name="Liu J."/>
            <person name="Shao H."/>
            <person name="Ye R."/>
            <person name="Li L."/>
            <person name="Wei W."/>
            <person name="Wang X."/>
            <person name="Wang C."/>
            <person name="Huo Q."/>
            <person name="Li W."/>
            <person name="Guo W."/>
            <person name="Chen H."/>
            <person name="Chen S."/>
            <person name="Zhou L."/>
            <person name="Zhou L."/>
            <person name="Ni X."/>
            <person name="Tian J."/>
            <person name="Zhou Y."/>
            <person name="Sheng Y."/>
            <person name="Liu T."/>
            <person name="Pan Y."/>
            <person name="Xia L."/>
            <person name="Li J."/>
            <person name="Zhao F."/>
            <person name="Cao W."/>
        </authorList>
    </citation>
    <scope>NUCLEOTIDE SEQUENCE</scope>
    <source>
        <strain evidence="3">Rmic-2018</strain>
        <tissue evidence="3">Larvae</tissue>
    </source>
</reference>
<dbReference type="InterPro" id="IPR007110">
    <property type="entry name" value="Ig-like_dom"/>
</dbReference>
<dbReference type="Pfam" id="PF07679">
    <property type="entry name" value="I-set"/>
    <property type="match status" value="1"/>
</dbReference>
<dbReference type="GO" id="GO:0007156">
    <property type="term" value="P:homophilic cell adhesion via plasma membrane adhesion molecules"/>
    <property type="evidence" value="ECO:0007669"/>
    <property type="project" value="TreeGrafter"/>
</dbReference>
<dbReference type="AlphaFoldDB" id="A0A9J6E6S0"/>
<dbReference type="EMBL" id="JABSTU010000005">
    <property type="protein sequence ID" value="KAH8029784.1"/>
    <property type="molecule type" value="Genomic_DNA"/>
</dbReference>
<evidence type="ECO:0000259" key="2">
    <source>
        <dbReference type="PROSITE" id="PS50835"/>
    </source>
</evidence>
<dbReference type="SMART" id="SM00408">
    <property type="entry name" value="IGc2"/>
    <property type="match status" value="1"/>
</dbReference>
<keyword evidence="4" id="KW-1185">Reference proteome</keyword>
<evidence type="ECO:0000313" key="3">
    <source>
        <dbReference type="EMBL" id="KAH8029784.1"/>
    </source>
</evidence>
<dbReference type="PANTHER" id="PTHR10075:SF101">
    <property type="entry name" value="ZWEI IG DOMAIN PROTEIN ZIG-3"/>
    <property type="match status" value="1"/>
</dbReference>
<feature type="domain" description="Ig-like" evidence="2">
    <location>
        <begin position="2"/>
        <end position="88"/>
    </location>
</feature>
<dbReference type="PANTHER" id="PTHR10075">
    <property type="entry name" value="BASIGIN RELATED"/>
    <property type="match status" value="1"/>
</dbReference>
<dbReference type="InterPro" id="IPR013098">
    <property type="entry name" value="Ig_I-set"/>
</dbReference>
<dbReference type="InterPro" id="IPR036179">
    <property type="entry name" value="Ig-like_dom_sf"/>
</dbReference>
<dbReference type="Proteomes" id="UP000821866">
    <property type="component" value="Chromosome 3"/>
</dbReference>
<proteinExistence type="predicted"/>